<protein>
    <recommendedName>
        <fullName evidence="2">histidine kinase</fullName>
        <ecNumber evidence="2">2.7.13.3</ecNumber>
    </recommendedName>
</protein>
<keyword evidence="4" id="KW-0808">Transferase</keyword>
<dbReference type="InterPro" id="IPR003594">
    <property type="entry name" value="HATPase_dom"/>
</dbReference>
<evidence type="ECO:0000259" key="10">
    <source>
        <dbReference type="Pfam" id="PF02518"/>
    </source>
</evidence>
<dbReference type="Pfam" id="PF07730">
    <property type="entry name" value="HisKA_3"/>
    <property type="match status" value="1"/>
</dbReference>
<dbReference type="GO" id="GO:0000155">
    <property type="term" value="F:phosphorelay sensor kinase activity"/>
    <property type="evidence" value="ECO:0007669"/>
    <property type="project" value="InterPro"/>
</dbReference>
<keyword evidence="3" id="KW-0597">Phosphoprotein</keyword>
<feature type="transmembrane region" description="Helical" evidence="9">
    <location>
        <begin position="57"/>
        <end position="75"/>
    </location>
</feature>
<feature type="transmembrane region" description="Helical" evidence="9">
    <location>
        <begin position="106"/>
        <end position="124"/>
    </location>
</feature>
<dbReference type="Gene3D" id="3.30.565.10">
    <property type="entry name" value="Histidine kinase-like ATPase, C-terminal domain"/>
    <property type="match status" value="1"/>
</dbReference>
<dbReference type="PANTHER" id="PTHR24421:SF10">
    <property type="entry name" value="NITRATE_NITRITE SENSOR PROTEIN NARQ"/>
    <property type="match status" value="1"/>
</dbReference>
<keyword evidence="9" id="KW-0812">Transmembrane</keyword>
<reference evidence="12 13" key="1">
    <citation type="submission" date="2020-07" db="EMBL/GenBank/DDBJ databases">
        <title>Sequencing the genomes of 1000 actinobacteria strains.</title>
        <authorList>
            <person name="Klenk H.-P."/>
        </authorList>
    </citation>
    <scope>NUCLEOTIDE SEQUENCE [LARGE SCALE GENOMIC DNA]</scope>
    <source>
        <strain evidence="12 13">DSM 22083</strain>
    </source>
</reference>
<evidence type="ECO:0000256" key="7">
    <source>
        <dbReference type="ARBA" id="ARBA00022840"/>
    </source>
</evidence>
<evidence type="ECO:0000313" key="12">
    <source>
        <dbReference type="EMBL" id="NYE70775.1"/>
    </source>
</evidence>
<dbReference type="SUPFAM" id="SSF55874">
    <property type="entry name" value="ATPase domain of HSP90 chaperone/DNA topoisomerase II/histidine kinase"/>
    <property type="match status" value="1"/>
</dbReference>
<dbReference type="GO" id="GO:0005524">
    <property type="term" value="F:ATP binding"/>
    <property type="evidence" value="ECO:0007669"/>
    <property type="project" value="UniProtKB-KW"/>
</dbReference>
<keyword evidence="9" id="KW-1133">Transmembrane helix</keyword>
<dbReference type="RefSeq" id="WP_179750486.1">
    <property type="nucleotide sequence ID" value="NZ_JACCBU010000001.1"/>
</dbReference>
<evidence type="ECO:0000256" key="4">
    <source>
        <dbReference type="ARBA" id="ARBA00022679"/>
    </source>
</evidence>
<evidence type="ECO:0000256" key="3">
    <source>
        <dbReference type="ARBA" id="ARBA00022553"/>
    </source>
</evidence>
<keyword evidence="13" id="KW-1185">Reference proteome</keyword>
<feature type="transmembrane region" description="Helical" evidence="9">
    <location>
        <begin position="81"/>
        <end position="97"/>
    </location>
</feature>
<evidence type="ECO:0000256" key="5">
    <source>
        <dbReference type="ARBA" id="ARBA00022741"/>
    </source>
</evidence>
<proteinExistence type="predicted"/>
<dbReference type="Pfam" id="PF02518">
    <property type="entry name" value="HATPase_c"/>
    <property type="match status" value="1"/>
</dbReference>
<dbReference type="AlphaFoldDB" id="A0A7Y9I5P8"/>
<evidence type="ECO:0000256" key="6">
    <source>
        <dbReference type="ARBA" id="ARBA00022777"/>
    </source>
</evidence>
<dbReference type="GO" id="GO:0046983">
    <property type="term" value="F:protein dimerization activity"/>
    <property type="evidence" value="ECO:0007669"/>
    <property type="project" value="InterPro"/>
</dbReference>
<feature type="transmembrane region" description="Helical" evidence="9">
    <location>
        <begin position="31"/>
        <end position="50"/>
    </location>
</feature>
<dbReference type="PANTHER" id="PTHR24421">
    <property type="entry name" value="NITRATE/NITRITE SENSOR PROTEIN NARX-RELATED"/>
    <property type="match status" value="1"/>
</dbReference>
<dbReference type="CDD" id="cd16917">
    <property type="entry name" value="HATPase_UhpB-NarQ-NarX-like"/>
    <property type="match status" value="1"/>
</dbReference>
<dbReference type="Gene3D" id="1.20.5.1930">
    <property type="match status" value="1"/>
</dbReference>
<keyword evidence="8" id="KW-0902">Two-component regulatory system</keyword>
<comment type="catalytic activity">
    <reaction evidence="1">
        <text>ATP + protein L-histidine = ADP + protein N-phospho-L-histidine.</text>
        <dbReference type="EC" id="2.7.13.3"/>
    </reaction>
</comment>
<feature type="domain" description="Histidine kinase/HSP90-like ATPase" evidence="10">
    <location>
        <begin position="285"/>
        <end position="375"/>
    </location>
</feature>
<gene>
    <name evidence="12" type="ORF">BKA15_002104</name>
</gene>
<dbReference type="GO" id="GO:0016020">
    <property type="term" value="C:membrane"/>
    <property type="evidence" value="ECO:0007669"/>
    <property type="project" value="InterPro"/>
</dbReference>
<organism evidence="12 13">
    <name type="scientific">Microlunatus parietis</name>
    <dbReference type="NCBI Taxonomy" id="682979"/>
    <lineage>
        <taxon>Bacteria</taxon>
        <taxon>Bacillati</taxon>
        <taxon>Actinomycetota</taxon>
        <taxon>Actinomycetes</taxon>
        <taxon>Propionibacteriales</taxon>
        <taxon>Propionibacteriaceae</taxon>
        <taxon>Microlunatus</taxon>
    </lineage>
</organism>
<dbReference type="EMBL" id="JACCBU010000001">
    <property type="protein sequence ID" value="NYE70775.1"/>
    <property type="molecule type" value="Genomic_DNA"/>
</dbReference>
<feature type="transmembrane region" description="Helical" evidence="9">
    <location>
        <begin position="130"/>
        <end position="147"/>
    </location>
</feature>
<sequence>MIKRVYSIGLAVLTVLSSVTAMLIFPQLDPLTGVVGLLVQLAGVVVVGYLRPPFAGLALLLVTVAASWLPTGWQVAYDHQLIVWIPFAAAIASNRVISESRSRPELILGLAPLPLWCLVTIGNADPSPTTVLAGIAPVLGGLCFALLSRLGDARRDRLAALEQERRTAERERLLADLHDVITHRITRVVLRSRQLAAVTEPPVRDGLSEIERTATETLTALRDYLTAARPGEPTTTDHGAGTVADLRTELAGIVAEEQGLGRPVALADHDGDDRTMISSAVRSCLLRAAREALTNAAKHAAESPVMIELVAGRGRVRLAVINEAPTEGPDVALRGSGSGTGLRGLASRCQLLGGALTTGPEPSGGFAVRVDLPAAELAAVSG</sequence>
<keyword evidence="6 12" id="KW-0418">Kinase</keyword>
<evidence type="ECO:0000256" key="1">
    <source>
        <dbReference type="ARBA" id="ARBA00000085"/>
    </source>
</evidence>
<dbReference type="Proteomes" id="UP000569914">
    <property type="component" value="Unassembled WGS sequence"/>
</dbReference>
<comment type="caution">
    <text evidence="12">The sequence shown here is derived from an EMBL/GenBank/DDBJ whole genome shotgun (WGS) entry which is preliminary data.</text>
</comment>
<evidence type="ECO:0000259" key="11">
    <source>
        <dbReference type="Pfam" id="PF07730"/>
    </source>
</evidence>
<evidence type="ECO:0000256" key="8">
    <source>
        <dbReference type="ARBA" id="ARBA00023012"/>
    </source>
</evidence>
<dbReference type="InterPro" id="IPR011712">
    <property type="entry name" value="Sig_transdc_His_kin_sub3_dim/P"/>
</dbReference>
<evidence type="ECO:0000256" key="9">
    <source>
        <dbReference type="SAM" id="Phobius"/>
    </source>
</evidence>
<keyword evidence="9" id="KW-0472">Membrane</keyword>
<keyword evidence="7" id="KW-0067">ATP-binding</keyword>
<accession>A0A7Y9I5P8</accession>
<evidence type="ECO:0000256" key="2">
    <source>
        <dbReference type="ARBA" id="ARBA00012438"/>
    </source>
</evidence>
<keyword evidence="5" id="KW-0547">Nucleotide-binding</keyword>
<feature type="domain" description="Signal transduction histidine kinase subgroup 3 dimerisation and phosphoacceptor" evidence="11">
    <location>
        <begin position="169"/>
        <end position="231"/>
    </location>
</feature>
<dbReference type="InterPro" id="IPR036890">
    <property type="entry name" value="HATPase_C_sf"/>
</dbReference>
<evidence type="ECO:0000313" key="13">
    <source>
        <dbReference type="Proteomes" id="UP000569914"/>
    </source>
</evidence>
<dbReference type="EC" id="2.7.13.3" evidence="2"/>
<name>A0A7Y9I5P8_9ACTN</name>
<dbReference type="InterPro" id="IPR050482">
    <property type="entry name" value="Sensor_HK_TwoCompSys"/>
</dbReference>